<name>A0A1H3Y403_9FIRM</name>
<sequence length="86" mass="10014">MSKIEQLKKRIQTIPKDFTYREAKKLMESMGFEECSKGKTSGSRVKFYRSSDESVALLHKPHPGDEMKQYAVKQLVKYLEEIGELK</sequence>
<reference evidence="1 2" key="1">
    <citation type="submission" date="2016-10" db="EMBL/GenBank/DDBJ databases">
        <authorList>
            <person name="de Groot N.N."/>
        </authorList>
    </citation>
    <scope>NUCLEOTIDE SEQUENCE [LARGE SCALE GENOMIC DNA]</scope>
    <source>
        <strain evidence="1 2">SR12</strain>
    </source>
</reference>
<organism evidence="1 2">
    <name type="scientific">Eubacterium aggregans</name>
    <dbReference type="NCBI Taxonomy" id="81409"/>
    <lineage>
        <taxon>Bacteria</taxon>
        <taxon>Bacillati</taxon>
        <taxon>Bacillota</taxon>
        <taxon>Clostridia</taxon>
        <taxon>Eubacteriales</taxon>
        <taxon>Eubacteriaceae</taxon>
        <taxon>Eubacterium</taxon>
    </lineage>
</organism>
<dbReference type="GO" id="GO:0003729">
    <property type="term" value="F:mRNA binding"/>
    <property type="evidence" value="ECO:0007669"/>
    <property type="project" value="InterPro"/>
</dbReference>
<dbReference type="RefSeq" id="WP_090304718.1">
    <property type="nucleotide sequence ID" value="NZ_FNRK01000003.1"/>
</dbReference>
<dbReference type="Proteomes" id="UP000199394">
    <property type="component" value="Unassembled WGS sequence"/>
</dbReference>
<protein>
    <submittedName>
        <fullName evidence="1">HicA toxin of toxin-antitoxin</fullName>
    </submittedName>
</protein>
<gene>
    <name evidence="1" type="ORF">SAMN04515656_10355</name>
</gene>
<dbReference type="STRING" id="81409.SAMN04515656_10355"/>
<keyword evidence="2" id="KW-1185">Reference proteome</keyword>
<evidence type="ECO:0000313" key="2">
    <source>
        <dbReference type="Proteomes" id="UP000199394"/>
    </source>
</evidence>
<dbReference type="EMBL" id="FNRK01000003">
    <property type="protein sequence ID" value="SEA06346.1"/>
    <property type="molecule type" value="Genomic_DNA"/>
</dbReference>
<accession>A0A1H3Y403</accession>
<proteinExistence type="predicted"/>
<evidence type="ECO:0000313" key="1">
    <source>
        <dbReference type="EMBL" id="SEA06346.1"/>
    </source>
</evidence>
<dbReference type="SUPFAM" id="SSF54786">
    <property type="entry name" value="YcfA/nrd intein domain"/>
    <property type="match status" value="1"/>
</dbReference>
<dbReference type="AlphaFoldDB" id="A0A1H3Y403"/>
<dbReference type="Pfam" id="PF07927">
    <property type="entry name" value="HicA_toxin"/>
    <property type="match status" value="1"/>
</dbReference>
<dbReference type="OrthoDB" id="1447122at2"/>
<dbReference type="InterPro" id="IPR012933">
    <property type="entry name" value="HicA_mRNA_interferase"/>
</dbReference>